<keyword evidence="3 6" id="KW-0540">Nuclease</keyword>
<evidence type="ECO:0000256" key="5">
    <source>
        <dbReference type="ARBA" id="ARBA00022839"/>
    </source>
</evidence>
<dbReference type="NCBIfam" id="TIGR01280">
    <property type="entry name" value="xseB"/>
    <property type="match status" value="1"/>
</dbReference>
<dbReference type="Proteomes" id="UP001165044">
    <property type="component" value="Unassembled WGS sequence"/>
</dbReference>
<name>A0ABQ5PY57_9BACT</name>
<keyword evidence="9" id="KW-1185">Reference proteome</keyword>
<dbReference type="HAMAP" id="MF_00337">
    <property type="entry name" value="Exonuc_7_S"/>
    <property type="match status" value="1"/>
</dbReference>
<dbReference type="RefSeq" id="WP_285608390.1">
    <property type="nucleotide sequence ID" value="NZ_BSDC01000002.1"/>
</dbReference>
<feature type="coiled-coil region" evidence="7">
    <location>
        <begin position="11"/>
        <end position="62"/>
    </location>
</feature>
<comment type="subunit">
    <text evidence="6">Heterooligomer composed of large and small subunits.</text>
</comment>
<dbReference type="SUPFAM" id="SSF116842">
    <property type="entry name" value="XseB-like"/>
    <property type="match status" value="1"/>
</dbReference>
<dbReference type="EC" id="3.1.11.6" evidence="6"/>
<keyword evidence="4 6" id="KW-0378">Hydrolase</keyword>
<comment type="subcellular location">
    <subcellularLocation>
        <location evidence="6">Cytoplasm</location>
    </subcellularLocation>
</comment>
<protein>
    <recommendedName>
        <fullName evidence="6">Exodeoxyribonuclease 7 small subunit</fullName>
        <ecNumber evidence="6">3.1.11.6</ecNumber>
    </recommendedName>
    <alternativeName>
        <fullName evidence="6">Exodeoxyribonuclease VII small subunit</fullName>
        <shortName evidence="6">Exonuclease VII small subunit</shortName>
    </alternativeName>
</protein>
<dbReference type="EMBL" id="BSDC01000002">
    <property type="protein sequence ID" value="GLH67322.1"/>
    <property type="molecule type" value="Genomic_DNA"/>
</dbReference>
<dbReference type="PANTHER" id="PTHR34137:SF1">
    <property type="entry name" value="EXODEOXYRIBONUCLEASE 7 SMALL SUBUNIT"/>
    <property type="match status" value="1"/>
</dbReference>
<evidence type="ECO:0000256" key="6">
    <source>
        <dbReference type="HAMAP-Rule" id="MF_00337"/>
    </source>
</evidence>
<keyword evidence="5 6" id="KW-0269">Exonuclease</keyword>
<comment type="catalytic activity">
    <reaction evidence="6">
        <text>Exonucleolytic cleavage in either 5'- to 3'- or 3'- to 5'-direction to yield nucleoside 5'-phosphates.</text>
        <dbReference type="EC" id="3.1.11.6"/>
    </reaction>
</comment>
<sequence length="79" mass="8643">MSAQPSFDDGLDRLEALVQQLESGNLSLEEALARFEEGVQLSQALQKQLAEAQRRVEVLKAGLGGEYRADPLDDAKDGR</sequence>
<gene>
    <name evidence="6" type="primary">xseB</name>
    <name evidence="8" type="ORF">GETHED_16860</name>
</gene>
<comment type="function">
    <text evidence="6">Bidirectionally degrades single-stranded DNA into large acid-insoluble oligonucleotides, which are then degraded further into small acid-soluble oligonucleotides.</text>
</comment>
<comment type="caution">
    <text evidence="8">The sequence shown here is derived from an EMBL/GenBank/DDBJ whole genome shotgun (WGS) entry which is preliminary data.</text>
</comment>
<proteinExistence type="inferred from homology"/>
<keyword evidence="7" id="KW-0175">Coiled coil</keyword>
<dbReference type="InterPro" id="IPR037004">
    <property type="entry name" value="Exonuc_VII_ssu_sf"/>
</dbReference>
<reference evidence="8" key="1">
    <citation type="journal article" date="2023" name="Antonie Van Leeuwenhoek">
        <title>Mesoterricola silvestris gen. nov., sp. nov., Mesoterricola sediminis sp. nov., Geothrix oryzae sp. nov., Geothrix edaphica sp. nov., Geothrix rubra sp. nov., and Geothrix limicola sp. nov., six novel members of Acidobacteriota isolated from soils.</title>
        <authorList>
            <person name="Itoh H."/>
            <person name="Sugisawa Y."/>
            <person name="Mise K."/>
            <person name="Xu Z."/>
            <person name="Kuniyasu M."/>
            <person name="Ushijima N."/>
            <person name="Kawano K."/>
            <person name="Kobayashi E."/>
            <person name="Shiratori Y."/>
            <person name="Masuda Y."/>
            <person name="Senoo K."/>
        </authorList>
    </citation>
    <scope>NUCLEOTIDE SEQUENCE</scope>
    <source>
        <strain evidence="8">Red802</strain>
    </source>
</reference>
<dbReference type="PANTHER" id="PTHR34137">
    <property type="entry name" value="EXODEOXYRIBONUCLEASE 7 SMALL SUBUNIT"/>
    <property type="match status" value="1"/>
</dbReference>
<dbReference type="Pfam" id="PF02609">
    <property type="entry name" value="Exonuc_VII_S"/>
    <property type="match status" value="1"/>
</dbReference>
<evidence type="ECO:0000313" key="9">
    <source>
        <dbReference type="Proteomes" id="UP001165044"/>
    </source>
</evidence>
<evidence type="ECO:0000313" key="8">
    <source>
        <dbReference type="EMBL" id="GLH67322.1"/>
    </source>
</evidence>
<dbReference type="Gene3D" id="1.10.287.1040">
    <property type="entry name" value="Exonuclease VII, small subunit"/>
    <property type="match status" value="1"/>
</dbReference>
<dbReference type="InterPro" id="IPR003761">
    <property type="entry name" value="Exonuc_VII_S"/>
</dbReference>
<evidence type="ECO:0000256" key="7">
    <source>
        <dbReference type="SAM" id="Coils"/>
    </source>
</evidence>
<comment type="similarity">
    <text evidence="1 6">Belongs to the XseB family.</text>
</comment>
<evidence type="ECO:0000256" key="4">
    <source>
        <dbReference type="ARBA" id="ARBA00022801"/>
    </source>
</evidence>
<organism evidence="8 9">
    <name type="scientific">Geothrix edaphica</name>
    <dbReference type="NCBI Taxonomy" id="2927976"/>
    <lineage>
        <taxon>Bacteria</taxon>
        <taxon>Pseudomonadati</taxon>
        <taxon>Acidobacteriota</taxon>
        <taxon>Holophagae</taxon>
        <taxon>Holophagales</taxon>
        <taxon>Holophagaceae</taxon>
        <taxon>Geothrix</taxon>
    </lineage>
</organism>
<evidence type="ECO:0000256" key="1">
    <source>
        <dbReference type="ARBA" id="ARBA00009998"/>
    </source>
</evidence>
<evidence type="ECO:0000256" key="3">
    <source>
        <dbReference type="ARBA" id="ARBA00022722"/>
    </source>
</evidence>
<evidence type="ECO:0000256" key="2">
    <source>
        <dbReference type="ARBA" id="ARBA00022490"/>
    </source>
</evidence>
<keyword evidence="2 6" id="KW-0963">Cytoplasm</keyword>
<accession>A0ABQ5PY57</accession>